<proteinExistence type="predicted"/>
<dbReference type="InterPro" id="IPR000477">
    <property type="entry name" value="RT_dom"/>
</dbReference>
<dbReference type="SUPFAM" id="SSF56672">
    <property type="entry name" value="DNA/RNA polymerases"/>
    <property type="match status" value="1"/>
</dbReference>
<feature type="domain" description="Reverse transcriptase" evidence="1">
    <location>
        <begin position="1"/>
        <end position="206"/>
    </location>
</feature>
<dbReference type="Proteomes" id="UP000792457">
    <property type="component" value="Unassembled WGS sequence"/>
</dbReference>
<name>A0A8K0P7W5_LADFU</name>
<dbReference type="GO" id="GO:0071897">
    <property type="term" value="P:DNA biosynthetic process"/>
    <property type="evidence" value="ECO:0007669"/>
    <property type="project" value="UniProtKB-ARBA"/>
</dbReference>
<dbReference type="InterPro" id="IPR043502">
    <property type="entry name" value="DNA/RNA_pol_sf"/>
</dbReference>
<dbReference type="Gene3D" id="3.30.70.270">
    <property type="match status" value="1"/>
</dbReference>
<dbReference type="CDD" id="cd01650">
    <property type="entry name" value="RT_nLTR_like"/>
    <property type="match status" value="1"/>
</dbReference>
<dbReference type="EMBL" id="KZ309604">
    <property type="protein sequence ID" value="KAG8239345.1"/>
    <property type="molecule type" value="Genomic_DNA"/>
</dbReference>
<reference evidence="2" key="1">
    <citation type="submission" date="2013-04" db="EMBL/GenBank/DDBJ databases">
        <authorList>
            <person name="Qu J."/>
            <person name="Murali S.C."/>
            <person name="Bandaranaike D."/>
            <person name="Bellair M."/>
            <person name="Blankenburg K."/>
            <person name="Chao H."/>
            <person name="Dinh H."/>
            <person name="Doddapaneni H."/>
            <person name="Downs B."/>
            <person name="Dugan-Rocha S."/>
            <person name="Elkadiri S."/>
            <person name="Gnanaolivu R.D."/>
            <person name="Hernandez B."/>
            <person name="Javaid M."/>
            <person name="Jayaseelan J.C."/>
            <person name="Lee S."/>
            <person name="Li M."/>
            <person name="Ming W."/>
            <person name="Munidasa M."/>
            <person name="Muniz J."/>
            <person name="Nguyen L."/>
            <person name="Ongeri F."/>
            <person name="Osuji N."/>
            <person name="Pu L.-L."/>
            <person name="Puazo M."/>
            <person name="Qu C."/>
            <person name="Quiroz J."/>
            <person name="Raj R."/>
            <person name="Weissenberger G."/>
            <person name="Xin Y."/>
            <person name="Zou X."/>
            <person name="Han Y."/>
            <person name="Richards S."/>
            <person name="Worley K."/>
            <person name="Muzny D."/>
            <person name="Gibbs R."/>
        </authorList>
    </citation>
    <scope>NUCLEOTIDE SEQUENCE</scope>
    <source>
        <strain evidence="2">Sampled in the wild</strain>
    </source>
</reference>
<dbReference type="PROSITE" id="PS50878">
    <property type="entry name" value="RT_POL"/>
    <property type="match status" value="1"/>
</dbReference>
<reference evidence="2" key="2">
    <citation type="submission" date="2017-10" db="EMBL/GenBank/DDBJ databases">
        <title>Ladona fulva Genome sequencing and assembly.</title>
        <authorList>
            <person name="Murali S."/>
            <person name="Richards S."/>
            <person name="Bandaranaike D."/>
            <person name="Bellair M."/>
            <person name="Blankenburg K."/>
            <person name="Chao H."/>
            <person name="Dinh H."/>
            <person name="Doddapaneni H."/>
            <person name="Dugan-Rocha S."/>
            <person name="Elkadiri S."/>
            <person name="Gnanaolivu R."/>
            <person name="Hernandez B."/>
            <person name="Skinner E."/>
            <person name="Javaid M."/>
            <person name="Lee S."/>
            <person name="Li M."/>
            <person name="Ming W."/>
            <person name="Munidasa M."/>
            <person name="Muniz J."/>
            <person name="Nguyen L."/>
            <person name="Hughes D."/>
            <person name="Osuji N."/>
            <person name="Pu L.-L."/>
            <person name="Puazo M."/>
            <person name="Qu C."/>
            <person name="Quiroz J."/>
            <person name="Raj R."/>
            <person name="Weissenberger G."/>
            <person name="Xin Y."/>
            <person name="Zou X."/>
            <person name="Han Y."/>
            <person name="Worley K."/>
            <person name="Muzny D."/>
            <person name="Gibbs R."/>
        </authorList>
    </citation>
    <scope>NUCLEOTIDE SEQUENCE</scope>
    <source>
        <strain evidence="2">Sampled in the wild</strain>
    </source>
</reference>
<dbReference type="AlphaFoldDB" id="A0A8K0P7W5"/>
<dbReference type="OrthoDB" id="6629078at2759"/>
<dbReference type="PANTHER" id="PTHR47027">
    <property type="entry name" value="REVERSE TRANSCRIPTASE DOMAIN-CONTAINING PROTEIN"/>
    <property type="match status" value="1"/>
</dbReference>
<dbReference type="InterPro" id="IPR043128">
    <property type="entry name" value="Rev_trsase/Diguanyl_cyclase"/>
</dbReference>
<dbReference type="Pfam" id="PF00078">
    <property type="entry name" value="RVT_1"/>
    <property type="match status" value="1"/>
</dbReference>
<gene>
    <name evidence="2" type="ORF">J437_LFUL019126</name>
</gene>
<sequence length="286" mass="31393">MSFPFQKGFIPGSEGCFEQNFMIDATLEEARRNGNEVAVAWLDLEDAFGSIPHHHISRTLQEMSMPNALIRLIEDMYSGVSTAVEAAEGTSRAISIQRGVRQGNPLSPLLFNLALEPILRAALCKRSTTGYRLGETTISALAYADDLVIIGSSAGALHQLLHAVSAAATWSGLKFKARKCASLHLVHTWNRRKTQGSEFSIQGNQMRILGEGEQYKYLGAPKGWRINTTPTETINDIRRDLRSISASELPHGPMATPGCHPHLPASPSRLPPPHNGFTEILIREMD</sequence>
<accession>A0A8K0P7W5</accession>
<dbReference type="PANTHER" id="PTHR47027:SF20">
    <property type="entry name" value="REVERSE TRANSCRIPTASE-LIKE PROTEIN WITH RNA-DIRECTED DNA POLYMERASE DOMAIN"/>
    <property type="match status" value="1"/>
</dbReference>
<protein>
    <recommendedName>
        <fullName evidence="1">Reverse transcriptase domain-containing protein</fullName>
    </recommendedName>
</protein>
<keyword evidence="3" id="KW-1185">Reference proteome</keyword>
<evidence type="ECO:0000313" key="3">
    <source>
        <dbReference type="Proteomes" id="UP000792457"/>
    </source>
</evidence>
<organism evidence="2 3">
    <name type="scientific">Ladona fulva</name>
    <name type="common">Scarce chaser dragonfly</name>
    <name type="synonym">Libellula fulva</name>
    <dbReference type="NCBI Taxonomy" id="123851"/>
    <lineage>
        <taxon>Eukaryota</taxon>
        <taxon>Metazoa</taxon>
        <taxon>Ecdysozoa</taxon>
        <taxon>Arthropoda</taxon>
        <taxon>Hexapoda</taxon>
        <taxon>Insecta</taxon>
        <taxon>Pterygota</taxon>
        <taxon>Palaeoptera</taxon>
        <taxon>Odonata</taxon>
        <taxon>Epiprocta</taxon>
        <taxon>Anisoptera</taxon>
        <taxon>Libelluloidea</taxon>
        <taxon>Libellulidae</taxon>
        <taxon>Ladona</taxon>
    </lineage>
</organism>
<comment type="caution">
    <text evidence="2">The sequence shown here is derived from an EMBL/GenBank/DDBJ whole genome shotgun (WGS) entry which is preliminary data.</text>
</comment>
<evidence type="ECO:0000259" key="1">
    <source>
        <dbReference type="PROSITE" id="PS50878"/>
    </source>
</evidence>
<evidence type="ECO:0000313" key="2">
    <source>
        <dbReference type="EMBL" id="KAG8239345.1"/>
    </source>
</evidence>